<dbReference type="SUPFAM" id="SSF51412">
    <property type="entry name" value="Inosine monophosphate dehydrogenase (IMPDH)"/>
    <property type="match status" value="1"/>
</dbReference>
<reference evidence="4" key="1">
    <citation type="submission" date="2023-10" db="EMBL/GenBank/DDBJ databases">
        <authorList>
            <person name="Chen Y."/>
            <person name="Shah S."/>
            <person name="Dougan E. K."/>
            <person name="Thang M."/>
            <person name="Chan C."/>
        </authorList>
    </citation>
    <scope>NUCLEOTIDE SEQUENCE [LARGE SCALE GENOMIC DNA]</scope>
</reference>
<dbReference type="PANTHER" id="PTHR32332">
    <property type="entry name" value="2-NITROPROPANE DIOXYGENASE"/>
    <property type="match status" value="1"/>
</dbReference>
<dbReference type="EMBL" id="CAUYUJ010020498">
    <property type="protein sequence ID" value="CAK0898650.1"/>
    <property type="molecule type" value="Genomic_DNA"/>
</dbReference>
<evidence type="ECO:0000256" key="2">
    <source>
        <dbReference type="ARBA" id="ARBA00022643"/>
    </source>
</evidence>
<name>A0ABN9XG45_9DINO</name>
<keyword evidence="5" id="KW-1185">Reference proteome</keyword>
<dbReference type="CDD" id="cd04730">
    <property type="entry name" value="NPD_like"/>
    <property type="match status" value="1"/>
</dbReference>
<evidence type="ECO:0000256" key="3">
    <source>
        <dbReference type="ARBA" id="ARBA00023002"/>
    </source>
</evidence>
<proteinExistence type="predicted"/>
<keyword evidence="2" id="KW-0288">FMN</keyword>
<dbReference type="InterPro" id="IPR013785">
    <property type="entry name" value="Aldolase_TIM"/>
</dbReference>
<dbReference type="PANTHER" id="PTHR32332:SF31">
    <property type="entry name" value="2-NITROPROPANE DIOXYGENASE FAMILY, PUTATIVE (AFU_ORTHOLOGUE AFUA_2G09850)-RELATED"/>
    <property type="match status" value="1"/>
</dbReference>
<evidence type="ECO:0000313" key="4">
    <source>
        <dbReference type="EMBL" id="CAK0898650.1"/>
    </source>
</evidence>
<dbReference type="Proteomes" id="UP001189429">
    <property type="component" value="Unassembled WGS sequence"/>
</dbReference>
<keyword evidence="3" id="KW-0560">Oxidoreductase</keyword>
<sequence length="495" mass="52820">MVVFGAPGLQGRKSTVAIAMLKEDLTDKSLPFGVDLLLPQVGEGARKTNKDYTGGTLPELIDIIIEEKASLFICAVGVPPKWAVDKLHAAGIPIMNMIGAVKHASKALDAGVDIICAQGGEGGGHTGDVPTSILLPKVVDAVRGRTSPLTGDPVMVVGAGGIFDGRGLAAALAMGCSGVWVGTRFIASDEAGAGPLHKQRVVTSDYTDTISGERAGGFKTPYAVEFEEKRQETGIKSMASIGIPPFVADVDELEGGSSIGTLQLGEVRTKKEIAEGVELSPLERRKRGVFLTGQAAGAITDILPAAKIRTWSPRLRSSSGWPERCCPPSCDWLQWVLRDHATRVSNKRGEESRGRGEHETVPWPDVKHRRRSEARRAAFEASPSLPGCAGAAPSASLPLCAFRPRWPELRGQAGAELSPAKGPGFRRPDLLSGLPPLRRLEIFRVAGRQRSEFWGGGEVVGRCFRVLCNAGLQWLLGRLWGLPEDFHFFGAGFSS</sequence>
<comment type="caution">
    <text evidence="4">The sequence shown here is derived from an EMBL/GenBank/DDBJ whole genome shotgun (WGS) entry which is preliminary data.</text>
</comment>
<dbReference type="InterPro" id="IPR004136">
    <property type="entry name" value="NMO"/>
</dbReference>
<dbReference type="Gene3D" id="3.20.20.70">
    <property type="entry name" value="Aldolase class I"/>
    <property type="match status" value="1"/>
</dbReference>
<evidence type="ECO:0000313" key="5">
    <source>
        <dbReference type="Proteomes" id="UP001189429"/>
    </source>
</evidence>
<dbReference type="Pfam" id="PF03060">
    <property type="entry name" value="NMO"/>
    <property type="match status" value="1"/>
</dbReference>
<evidence type="ECO:0008006" key="6">
    <source>
        <dbReference type="Google" id="ProtNLM"/>
    </source>
</evidence>
<keyword evidence="1" id="KW-0285">Flavoprotein</keyword>
<gene>
    <name evidence="4" type="ORF">PCOR1329_LOCUS76413</name>
</gene>
<accession>A0ABN9XG45</accession>
<organism evidence="4 5">
    <name type="scientific">Prorocentrum cordatum</name>
    <dbReference type="NCBI Taxonomy" id="2364126"/>
    <lineage>
        <taxon>Eukaryota</taxon>
        <taxon>Sar</taxon>
        <taxon>Alveolata</taxon>
        <taxon>Dinophyceae</taxon>
        <taxon>Prorocentrales</taxon>
        <taxon>Prorocentraceae</taxon>
        <taxon>Prorocentrum</taxon>
    </lineage>
</organism>
<protein>
    <recommendedName>
        <fullName evidence="6">Nitronate monooxygenase domain-containing protein</fullName>
    </recommendedName>
</protein>
<evidence type="ECO:0000256" key="1">
    <source>
        <dbReference type="ARBA" id="ARBA00022630"/>
    </source>
</evidence>